<reference evidence="1 2" key="1">
    <citation type="submission" date="2017-07" db="EMBL/GenBank/DDBJ databases">
        <authorList>
            <person name="Talla V."/>
            <person name="Backstrom N."/>
        </authorList>
    </citation>
    <scope>NUCLEOTIDE SEQUENCE [LARGE SCALE GENOMIC DNA]</scope>
</reference>
<keyword evidence="2" id="KW-1185">Reference proteome</keyword>
<dbReference type="Proteomes" id="UP000324832">
    <property type="component" value="Unassembled WGS sequence"/>
</dbReference>
<protein>
    <submittedName>
        <fullName evidence="1">Uncharacterized protein</fullName>
    </submittedName>
</protein>
<organism evidence="1 2">
    <name type="scientific">Leptidea sinapis</name>
    <dbReference type="NCBI Taxonomy" id="189913"/>
    <lineage>
        <taxon>Eukaryota</taxon>
        <taxon>Metazoa</taxon>
        <taxon>Ecdysozoa</taxon>
        <taxon>Arthropoda</taxon>
        <taxon>Hexapoda</taxon>
        <taxon>Insecta</taxon>
        <taxon>Pterygota</taxon>
        <taxon>Neoptera</taxon>
        <taxon>Endopterygota</taxon>
        <taxon>Lepidoptera</taxon>
        <taxon>Glossata</taxon>
        <taxon>Ditrysia</taxon>
        <taxon>Papilionoidea</taxon>
        <taxon>Pieridae</taxon>
        <taxon>Dismorphiinae</taxon>
        <taxon>Leptidea</taxon>
    </lineage>
</organism>
<sequence>MFACAHSPPRPVINIFGMNRPGRPLVAACQESLPGVVVVVVVRQRDEHERVAVDARRGSGRRREPLARGALLAQQFVVGGRARLAKLVHQREDALHGRLHCNMHVSLLDLTTNSLKRRYQLALVGLASLPYNDTLYTA</sequence>
<name>A0A5E4PVL9_9NEOP</name>
<dbReference type="EMBL" id="FZQP02000437">
    <property type="protein sequence ID" value="VVC88968.1"/>
    <property type="molecule type" value="Genomic_DNA"/>
</dbReference>
<dbReference type="AlphaFoldDB" id="A0A5E4PVL9"/>
<gene>
    <name evidence="1" type="ORF">LSINAPIS_LOCUS2211</name>
</gene>
<accession>A0A5E4PVL9</accession>
<evidence type="ECO:0000313" key="1">
    <source>
        <dbReference type="EMBL" id="VVC88968.1"/>
    </source>
</evidence>
<proteinExistence type="predicted"/>
<evidence type="ECO:0000313" key="2">
    <source>
        <dbReference type="Proteomes" id="UP000324832"/>
    </source>
</evidence>